<dbReference type="PROSITE" id="PS01124">
    <property type="entry name" value="HTH_ARAC_FAMILY_2"/>
    <property type="match status" value="1"/>
</dbReference>
<evidence type="ECO:0000313" key="6">
    <source>
        <dbReference type="Proteomes" id="UP000184432"/>
    </source>
</evidence>
<keyword evidence="1" id="KW-0805">Transcription regulation</keyword>
<keyword evidence="2 5" id="KW-0238">DNA-binding</keyword>
<dbReference type="Proteomes" id="UP000184432">
    <property type="component" value="Unassembled WGS sequence"/>
</dbReference>
<reference evidence="6" key="1">
    <citation type="submission" date="2016-11" db="EMBL/GenBank/DDBJ databases">
        <authorList>
            <person name="Varghese N."/>
            <person name="Submissions S."/>
        </authorList>
    </citation>
    <scope>NUCLEOTIDE SEQUENCE [LARGE SCALE GENOMIC DNA]</scope>
    <source>
        <strain evidence="6">DSM 22623</strain>
    </source>
</reference>
<dbReference type="EMBL" id="FQYP01000005">
    <property type="protein sequence ID" value="SHJ10963.1"/>
    <property type="molecule type" value="Genomic_DNA"/>
</dbReference>
<dbReference type="PANTHER" id="PTHR47893">
    <property type="entry name" value="REGULATORY PROTEIN PCHR"/>
    <property type="match status" value="1"/>
</dbReference>
<organism evidence="5 6">
    <name type="scientific">Aquimarina spongiae</name>
    <dbReference type="NCBI Taxonomy" id="570521"/>
    <lineage>
        <taxon>Bacteria</taxon>
        <taxon>Pseudomonadati</taxon>
        <taxon>Bacteroidota</taxon>
        <taxon>Flavobacteriia</taxon>
        <taxon>Flavobacteriales</taxon>
        <taxon>Flavobacteriaceae</taxon>
        <taxon>Aquimarina</taxon>
    </lineage>
</organism>
<keyword evidence="3" id="KW-0804">Transcription</keyword>
<proteinExistence type="predicted"/>
<evidence type="ECO:0000256" key="1">
    <source>
        <dbReference type="ARBA" id="ARBA00023015"/>
    </source>
</evidence>
<dbReference type="InterPro" id="IPR009057">
    <property type="entry name" value="Homeodomain-like_sf"/>
</dbReference>
<dbReference type="GO" id="GO:0043565">
    <property type="term" value="F:sequence-specific DNA binding"/>
    <property type="evidence" value="ECO:0007669"/>
    <property type="project" value="InterPro"/>
</dbReference>
<dbReference type="Gene3D" id="1.10.10.60">
    <property type="entry name" value="Homeodomain-like"/>
    <property type="match status" value="1"/>
</dbReference>
<gene>
    <name evidence="5" type="ORF">SAMN04488508_105346</name>
</gene>
<dbReference type="STRING" id="570521.SAMN04488508_105346"/>
<sequence length="344" mass="40204">MSSFRNDIPPEFFQFQELLEGVLEKKYDTYSIIPNKQVGTGKVRFINLQYGLQSFDFDLTPSQDLEIPIKCITFTSLQFLYCLEGSCSHQFDDLDKVHTIEQFQTAVIHTEQGLVNRIFVKAGERLVLNILVVNKKEYFAKFDADSNKFERRIQDLLRKIGTRKRYYHSGGHSLKIAEQLKLLIGIEYANEISEMLSQRGRYYLVLARHIEKFCQEVGNNQNTSGLLKNELKEITITSDYIKTRPEDQHTIKTLCARSGLSPAKLQEGFKFMFNRTVSDFIRNVRLEQAEKLIRTTDLTISEVTYSVGLTSRSYFCKIFKKRYNYSPKEYKIKCLRYLKESTQE</sequence>
<dbReference type="InterPro" id="IPR053142">
    <property type="entry name" value="PchR_regulatory_protein"/>
</dbReference>
<dbReference type="RefSeq" id="WP_073316531.1">
    <property type="nucleotide sequence ID" value="NZ_FQYP01000005.1"/>
</dbReference>
<dbReference type="InterPro" id="IPR018060">
    <property type="entry name" value="HTH_AraC"/>
</dbReference>
<protein>
    <submittedName>
        <fullName evidence="5">AraC-type DNA-binding protein</fullName>
    </submittedName>
</protein>
<evidence type="ECO:0000259" key="4">
    <source>
        <dbReference type="PROSITE" id="PS01124"/>
    </source>
</evidence>
<accession>A0A1M6GLZ9</accession>
<keyword evidence="6" id="KW-1185">Reference proteome</keyword>
<dbReference type="SUPFAM" id="SSF46689">
    <property type="entry name" value="Homeodomain-like"/>
    <property type="match status" value="1"/>
</dbReference>
<dbReference type="PANTHER" id="PTHR47893:SF1">
    <property type="entry name" value="REGULATORY PROTEIN PCHR"/>
    <property type="match status" value="1"/>
</dbReference>
<name>A0A1M6GLZ9_9FLAO</name>
<dbReference type="InterPro" id="IPR018062">
    <property type="entry name" value="HTH_AraC-typ_CS"/>
</dbReference>
<dbReference type="PROSITE" id="PS00041">
    <property type="entry name" value="HTH_ARAC_FAMILY_1"/>
    <property type="match status" value="1"/>
</dbReference>
<dbReference type="Pfam" id="PF12833">
    <property type="entry name" value="HTH_18"/>
    <property type="match status" value="1"/>
</dbReference>
<evidence type="ECO:0000313" key="5">
    <source>
        <dbReference type="EMBL" id="SHJ10963.1"/>
    </source>
</evidence>
<evidence type="ECO:0000256" key="2">
    <source>
        <dbReference type="ARBA" id="ARBA00023125"/>
    </source>
</evidence>
<dbReference type="PRINTS" id="PR00032">
    <property type="entry name" value="HTHARAC"/>
</dbReference>
<dbReference type="AlphaFoldDB" id="A0A1M6GLZ9"/>
<feature type="domain" description="HTH araC/xylS-type" evidence="4">
    <location>
        <begin position="235"/>
        <end position="333"/>
    </location>
</feature>
<evidence type="ECO:0000256" key="3">
    <source>
        <dbReference type="ARBA" id="ARBA00023163"/>
    </source>
</evidence>
<dbReference type="InterPro" id="IPR020449">
    <property type="entry name" value="Tscrpt_reg_AraC-type_HTH"/>
</dbReference>
<dbReference type="SMART" id="SM00342">
    <property type="entry name" value="HTH_ARAC"/>
    <property type="match status" value="1"/>
</dbReference>
<dbReference type="GO" id="GO:0003700">
    <property type="term" value="F:DNA-binding transcription factor activity"/>
    <property type="evidence" value="ECO:0007669"/>
    <property type="project" value="InterPro"/>
</dbReference>